<evidence type="ECO:0000256" key="9">
    <source>
        <dbReference type="ARBA" id="ARBA00044878"/>
    </source>
</evidence>
<comment type="catalytic activity">
    <reaction evidence="17">
        <text>L-arginyl-glycine(out) = L-arginyl-glycine(in)</text>
        <dbReference type="Rhea" id="RHEA:79391"/>
        <dbReference type="ChEBI" id="CHEBI:229955"/>
    </reaction>
</comment>
<comment type="catalytic activity">
    <reaction evidence="19">
        <text>L-alanyl-L-lysine(out) = L-alanyl-L-lysine(in)</text>
        <dbReference type="Rhea" id="RHEA:79415"/>
        <dbReference type="ChEBI" id="CHEBI:192470"/>
    </reaction>
</comment>
<feature type="transmembrane region" description="Helical" evidence="25">
    <location>
        <begin position="315"/>
        <end position="332"/>
    </location>
</feature>
<evidence type="ECO:0000256" key="2">
    <source>
        <dbReference type="ARBA" id="ARBA00008335"/>
    </source>
</evidence>
<accession>A0A0W1AEA1</accession>
<dbReference type="InterPro" id="IPR052187">
    <property type="entry name" value="MFSD1"/>
</dbReference>
<feature type="transmembrane region" description="Helical" evidence="25">
    <location>
        <begin position="283"/>
        <end position="303"/>
    </location>
</feature>
<feature type="transmembrane region" description="Helical" evidence="25">
    <location>
        <begin position="246"/>
        <end position="271"/>
    </location>
</feature>
<evidence type="ECO:0000256" key="4">
    <source>
        <dbReference type="ARBA" id="ARBA00022692"/>
    </source>
</evidence>
<evidence type="ECO:0000313" key="28">
    <source>
        <dbReference type="Proteomes" id="UP000054662"/>
    </source>
</evidence>
<dbReference type="PATRIC" id="fig|45076.6.peg.1266"/>
<dbReference type="PROSITE" id="PS50850">
    <property type="entry name" value="MFS"/>
    <property type="match status" value="1"/>
</dbReference>
<evidence type="ECO:0000256" key="11">
    <source>
        <dbReference type="ARBA" id="ARBA00044884"/>
    </source>
</evidence>
<comment type="catalytic activity">
    <reaction evidence="16">
        <text>L-lysyl-L-lysine(out) = L-lysyl-L-lysine(in)</text>
        <dbReference type="Rhea" id="RHEA:79403"/>
        <dbReference type="ChEBI" id="CHEBI:229956"/>
    </reaction>
</comment>
<evidence type="ECO:0000256" key="25">
    <source>
        <dbReference type="SAM" id="Phobius"/>
    </source>
</evidence>
<evidence type="ECO:0000256" key="15">
    <source>
        <dbReference type="ARBA" id="ARBA00044899"/>
    </source>
</evidence>
<keyword evidence="5 25" id="KW-1133">Transmembrane helix</keyword>
<evidence type="ECO:0000256" key="17">
    <source>
        <dbReference type="ARBA" id="ARBA00044903"/>
    </source>
</evidence>
<feature type="transmembrane region" description="Helical" evidence="25">
    <location>
        <begin position="127"/>
        <end position="146"/>
    </location>
</feature>
<comment type="catalytic activity">
    <reaction evidence="9">
        <text>L-histidyl-glycine(out) = L-histidyl-glycine(in)</text>
        <dbReference type="Rhea" id="RHEA:79395"/>
        <dbReference type="ChEBI" id="CHEBI:229957"/>
    </reaction>
</comment>
<evidence type="ECO:0000256" key="3">
    <source>
        <dbReference type="ARBA" id="ARBA00022448"/>
    </source>
</evidence>
<comment type="function">
    <text evidence="23">Lysosomal dipeptide uniporter that selectively exports lysine, arginine or histidine-containing dipeptides with a net positive charge from the lysosome lumen into the cytosol. Could play a role in a specific type of protein O-glycosylation indirectly regulating macrophages migration and tissue invasion. Also essential for liver homeostasis.</text>
</comment>
<comment type="caution">
    <text evidence="27">The sequence shown here is derived from an EMBL/GenBank/DDBJ whole genome shotgun (WGS) entry which is preliminary data.</text>
</comment>
<comment type="catalytic activity">
    <reaction evidence="13">
        <text>L-alpha-aminoacyl-L-lysine(out) = L-alpha-aminoacyl-L-lysine(in)</text>
        <dbReference type="Rhea" id="RHEA:79383"/>
        <dbReference type="ChEBI" id="CHEBI:229966"/>
    </reaction>
</comment>
<proteinExistence type="inferred from homology"/>
<feature type="transmembrane region" description="Helical" evidence="25">
    <location>
        <begin position="416"/>
        <end position="437"/>
    </location>
</feature>
<sequence>MFFCSFYACLGALLIMSAASENITAKNIPMIFLPWIVWLLGCVFYFYEFLLQVSPSVMGTELMRDFSITGQTLGVLSGFYYYSYTPMQLPCGILMDRFGPHRMLTLATVICALSALAFSMTDNLLTVFIARLMIGFGSAFAAVGTMKLASNWFSTKRFALLTGLMVTTGMLGAIGGEAPLALLVDHYGWRQSMFGIGVTGLVLAFFIFVIVKDHPVHSLDSFVDAETIEQVSMLRSLFVLVKNKQLWLVAIYGSLMFMATPVFCGLWGVPFLMLKMNIVKATAANYVSLVFIGWAIASPLWGIYSNRIGLRKPPLYIGAIGAVISSMLFIYAPIKASWIMEVLLFAFGIFSAGFLPSFSVAKELCSKHYVATGLGFMNMFNMIGIAFSQPFIGYVLDKMWRGDLVNNVRIYPLEAYHKGLAILPIGMFLALLILPFIRETYCRAVEESL</sequence>
<evidence type="ECO:0000256" key="23">
    <source>
        <dbReference type="ARBA" id="ARBA00045709"/>
    </source>
</evidence>
<feature type="transmembrane region" description="Helical" evidence="25">
    <location>
        <begin position="338"/>
        <end position="361"/>
    </location>
</feature>
<comment type="subcellular location">
    <subcellularLocation>
        <location evidence="1">Lysosome membrane</location>
        <topology evidence="1">Multi-pass membrane protein</topology>
    </subcellularLocation>
</comment>
<reference evidence="27 28" key="1">
    <citation type="submission" date="2015-11" db="EMBL/GenBank/DDBJ databases">
        <title>Genomic analysis of 38 Legionella species identifies large and diverse effector repertoires.</title>
        <authorList>
            <person name="Burstein D."/>
            <person name="Amaro F."/>
            <person name="Zusman T."/>
            <person name="Lifshitz Z."/>
            <person name="Cohen O."/>
            <person name="Gilbert J.A."/>
            <person name="Pupko T."/>
            <person name="Shuman H.A."/>
            <person name="Segal G."/>
        </authorList>
    </citation>
    <scope>NUCLEOTIDE SEQUENCE [LARGE SCALE GENOMIC DNA]</scope>
    <source>
        <strain evidence="27 28">ATCC 49508</strain>
    </source>
</reference>
<dbReference type="EMBL" id="LNZC01000012">
    <property type="protein sequence ID" value="KTD79646.1"/>
    <property type="molecule type" value="Genomic_DNA"/>
</dbReference>
<keyword evidence="3" id="KW-0813">Transport</keyword>
<evidence type="ECO:0000256" key="12">
    <source>
        <dbReference type="ARBA" id="ARBA00044891"/>
    </source>
</evidence>
<evidence type="ECO:0000256" key="6">
    <source>
        <dbReference type="ARBA" id="ARBA00023136"/>
    </source>
</evidence>
<keyword evidence="4 25" id="KW-0812">Transmembrane</keyword>
<dbReference type="Pfam" id="PF07690">
    <property type="entry name" value="MFS_1"/>
    <property type="match status" value="1"/>
</dbReference>
<evidence type="ECO:0000259" key="26">
    <source>
        <dbReference type="PROSITE" id="PS50850"/>
    </source>
</evidence>
<feature type="domain" description="Major facilitator superfamily (MFS) profile" evidence="26">
    <location>
        <begin position="34"/>
        <end position="438"/>
    </location>
</feature>
<feature type="transmembrane region" description="Helical" evidence="25">
    <location>
        <begin position="103"/>
        <end position="121"/>
    </location>
</feature>
<keyword evidence="7" id="KW-0458">Lysosome</keyword>
<feature type="transmembrane region" description="Helical" evidence="25">
    <location>
        <begin position="193"/>
        <end position="211"/>
    </location>
</feature>
<evidence type="ECO:0000256" key="7">
    <source>
        <dbReference type="ARBA" id="ARBA00023228"/>
    </source>
</evidence>
<evidence type="ECO:0000256" key="13">
    <source>
        <dbReference type="ARBA" id="ARBA00044893"/>
    </source>
</evidence>
<comment type="similarity">
    <text evidence="2">Belongs to the major facilitator superfamily.</text>
</comment>
<dbReference type="PANTHER" id="PTHR23512:SF3">
    <property type="entry name" value="MAJOR FACILITATOR SUPERFAMILY DOMAIN-CONTAINING PROTEIN 1"/>
    <property type="match status" value="1"/>
</dbReference>
<comment type="subunit">
    <text evidence="24">Homodimer. Interacts with lysosomal protein GLMP (via lumenal domain); the interaction starts while both proteins are still in the endoplasmic reticulum and is required for stabilization of MFSD1 in lysosomes but has no direct effect on its targeting to lysosomes or transporter activity.</text>
</comment>
<evidence type="ECO:0000256" key="16">
    <source>
        <dbReference type="ARBA" id="ARBA00044900"/>
    </source>
</evidence>
<dbReference type="SUPFAM" id="SSF103473">
    <property type="entry name" value="MFS general substrate transporter"/>
    <property type="match status" value="1"/>
</dbReference>
<protein>
    <recommendedName>
        <fullName evidence="21">Lysosomal dipeptide transporter MFSD1</fullName>
    </recommendedName>
    <alternativeName>
        <fullName evidence="22">Major facilitator superfamily domain-containing protein 1</fullName>
    </alternativeName>
</protein>
<evidence type="ECO:0000313" key="27">
    <source>
        <dbReference type="EMBL" id="KTD79646.1"/>
    </source>
</evidence>
<comment type="catalytic activity">
    <reaction evidence="8">
        <text>L-lysyl-L-alanine(out) = L-lysyl-L-alanine(in)</text>
        <dbReference type="Rhea" id="RHEA:79399"/>
        <dbReference type="ChEBI" id="CHEBI:229954"/>
    </reaction>
</comment>
<dbReference type="InterPro" id="IPR011701">
    <property type="entry name" value="MFS"/>
</dbReference>
<dbReference type="Gene3D" id="1.20.1250.20">
    <property type="entry name" value="MFS general substrate transporter like domains"/>
    <property type="match status" value="2"/>
</dbReference>
<dbReference type="AlphaFoldDB" id="A0A0W1AEA1"/>
<evidence type="ECO:0000256" key="1">
    <source>
        <dbReference type="ARBA" id="ARBA00004155"/>
    </source>
</evidence>
<evidence type="ECO:0000256" key="24">
    <source>
        <dbReference type="ARBA" id="ARBA00046376"/>
    </source>
</evidence>
<dbReference type="GO" id="GO:0022857">
    <property type="term" value="F:transmembrane transporter activity"/>
    <property type="evidence" value="ECO:0007669"/>
    <property type="project" value="InterPro"/>
</dbReference>
<comment type="catalytic activity">
    <reaction evidence="10">
        <text>L-alpha-aminoacyl-L-arginine(out) = L-alpha-aminoacyl-L-arginine(in)</text>
        <dbReference type="Rhea" id="RHEA:79367"/>
        <dbReference type="ChEBI" id="CHEBI:229968"/>
    </reaction>
</comment>
<organism evidence="27 28">
    <name type="scientific">Legionella worsleiensis</name>
    <dbReference type="NCBI Taxonomy" id="45076"/>
    <lineage>
        <taxon>Bacteria</taxon>
        <taxon>Pseudomonadati</taxon>
        <taxon>Pseudomonadota</taxon>
        <taxon>Gammaproteobacteria</taxon>
        <taxon>Legionellales</taxon>
        <taxon>Legionellaceae</taxon>
        <taxon>Legionella</taxon>
    </lineage>
</organism>
<comment type="catalytic activity">
    <reaction evidence="15">
        <text>L-arginyl-L-alpha-amino acid(out) = L-arginyl-L-alpha-amino acid(in)</text>
        <dbReference type="Rhea" id="RHEA:79371"/>
        <dbReference type="ChEBI" id="CHEBI:84315"/>
    </reaction>
</comment>
<evidence type="ECO:0000256" key="18">
    <source>
        <dbReference type="ARBA" id="ARBA00044912"/>
    </source>
</evidence>
<evidence type="ECO:0000256" key="10">
    <source>
        <dbReference type="ARBA" id="ARBA00044881"/>
    </source>
</evidence>
<dbReference type="InterPro" id="IPR020846">
    <property type="entry name" value="MFS_dom"/>
</dbReference>
<evidence type="ECO:0000256" key="14">
    <source>
        <dbReference type="ARBA" id="ARBA00044898"/>
    </source>
</evidence>
<comment type="catalytic activity">
    <reaction evidence="11">
        <text>L-alpha-aminoacyl-L-histidine(out) = L-alpha-aminoacyl-L-histidine(in)</text>
        <dbReference type="Rhea" id="RHEA:79375"/>
        <dbReference type="ChEBI" id="CHEBI:229967"/>
    </reaction>
</comment>
<name>A0A0W1AEA1_9GAMM</name>
<evidence type="ECO:0000256" key="8">
    <source>
        <dbReference type="ARBA" id="ARBA00044876"/>
    </source>
</evidence>
<evidence type="ECO:0000256" key="20">
    <source>
        <dbReference type="ARBA" id="ARBA00044924"/>
    </source>
</evidence>
<comment type="catalytic activity">
    <reaction evidence="12">
        <text>L-lysyl-L-alpha-amino acid(out) = L-lysyl-L-alpha-amino acid(in)</text>
        <dbReference type="Rhea" id="RHEA:79387"/>
        <dbReference type="ChEBI" id="CHEBI:229965"/>
    </reaction>
</comment>
<comment type="catalytic activity">
    <reaction evidence="14">
        <text>L-aspartyl-L-lysine(out) = L-aspartyl-L-lysine(in)</text>
        <dbReference type="Rhea" id="RHEA:79411"/>
        <dbReference type="ChEBI" id="CHEBI:229953"/>
    </reaction>
</comment>
<feature type="transmembrane region" description="Helical" evidence="25">
    <location>
        <begin position="158"/>
        <end position="181"/>
    </location>
</feature>
<comment type="catalytic activity">
    <reaction evidence="18">
        <text>L-histidyl-L-alpha-amino acid(out) = L-histidyl-L-alpha-amino acid(in)</text>
        <dbReference type="Rhea" id="RHEA:79379"/>
        <dbReference type="ChEBI" id="CHEBI:229964"/>
    </reaction>
</comment>
<comment type="catalytic activity">
    <reaction evidence="20">
        <text>L-lysyl-glycine(out) = L-lysyl-glycine(in)</text>
        <dbReference type="Rhea" id="RHEA:79407"/>
        <dbReference type="ChEBI" id="CHEBI:191202"/>
    </reaction>
</comment>
<feature type="transmembrane region" description="Helical" evidence="25">
    <location>
        <begin position="30"/>
        <end position="50"/>
    </location>
</feature>
<dbReference type="InterPro" id="IPR036259">
    <property type="entry name" value="MFS_trans_sf"/>
</dbReference>
<evidence type="ECO:0000256" key="19">
    <source>
        <dbReference type="ARBA" id="ARBA00044919"/>
    </source>
</evidence>
<dbReference type="Proteomes" id="UP000054662">
    <property type="component" value="Unassembled WGS sequence"/>
</dbReference>
<evidence type="ECO:0000256" key="21">
    <source>
        <dbReference type="ARBA" id="ARBA00044985"/>
    </source>
</evidence>
<evidence type="ECO:0000256" key="22">
    <source>
        <dbReference type="ARBA" id="ARBA00045018"/>
    </source>
</evidence>
<keyword evidence="28" id="KW-1185">Reference proteome</keyword>
<gene>
    <name evidence="27" type="ORF">Lwor_1160</name>
</gene>
<dbReference type="GO" id="GO:0005765">
    <property type="term" value="C:lysosomal membrane"/>
    <property type="evidence" value="ECO:0007669"/>
    <property type="project" value="UniProtKB-SubCell"/>
</dbReference>
<feature type="transmembrane region" description="Helical" evidence="25">
    <location>
        <begin position="373"/>
        <end position="396"/>
    </location>
</feature>
<keyword evidence="6 25" id="KW-0472">Membrane</keyword>
<dbReference type="PANTHER" id="PTHR23512">
    <property type="entry name" value="MAJOR FACILITATOR SUPERFAMILY DOMAIN-CONTAINING PROTEIN 1"/>
    <property type="match status" value="1"/>
</dbReference>
<evidence type="ECO:0000256" key="5">
    <source>
        <dbReference type="ARBA" id="ARBA00022989"/>
    </source>
</evidence>